<dbReference type="InterPro" id="IPR008504">
    <property type="entry name" value="Emc6"/>
</dbReference>
<organism evidence="9 10">
    <name type="scientific">Rhodotorula mucilaginosa</name>
    <name type="common">Yeast</name>
    <name type="synonym">Rhodotorula rubra</name>
    <dbReference type="NCBI Taxonomy" id="5537"/>
    <lineage>
        <taxon>Eukaryota</taxon>
        <taxon>Fungi</taxon>
        <taxon>Dikarya</taxon>
        <taxon>Basidiomycota</taxon>
        <taxon>Pucciniomycotina</taxon>
        <taxon>Microbotryomycetes</taxon>
        <taxon>Sporidiobolales</taxon>
        <taxon>Sporidiobolaceae</taxon>
        <taxon>Rhodotorula</taxon>
    </lineage>
</organism>
<comment type="subcellular location">
    <subcellularLocation>
        <location evidence="1">Endoplasmic reticulum membrane</location>
        <topology evidence="1">Multi-pass membrane protein</topology>
    </subcellularLocation>
</comment>
<dbReference type="Pfam" id="PF07019">
    <property type="entry name" value="EMC6"/>
    <property type="match status" value="1"/>
</dbReference>
<evidence type="ECO:0000256" key="2">
    <source>
        <dbReference type="ARBA" id="ARBA00009436"/>
    </source>
</evidence>
<dbReference type="OrthoDB" id="16510at2759"/>
<evidence type="ECO:0000256" key="4">
    <source>
        <dbReference type="ARBA" id="ARBA00022692"/>
    </source>
</evidence>
<dbReference type="PANTHER" id="PTHR20994">
    <property type="entry name" value="ER MEMBRANE PROTEIN COMPLEX SUBUNIT 6"/>
    <property type="match status" value="1"/>
</dbReference>
<keyword evidence="6 8" id="KW-1133">Transmembrane helix</keyword>
<evidence type="ECO:0000256" key="5">
    <source>
        <dbReference type="ARBA" id="ARBA00022824"/>
    </source>
</evidence>
<feature type="transmembrane region" description="Helical" evidence="8">
    <location>
        <begin position="92"/>
        <end position="109"/>
    </location>
</feature>
<keyword evidence="7 8" id="KW-0472">Membrane</keyword>
<dbReference type="InterPro" id="IPR029008">
    <property type="entry name" value="EMC6-like"/>
</dbReference>
<evidence type="ECO:0000256" key="6">
    <source>
        <dbReference type="ARBA" id="ARBA00022989"/>
    </source>
</evidence>
<keyword evidence="4 8" id="KW-0812">Transmembrane</keyword>
<dbReference type="GO" id="GO:0034975">
    <property type="term" value="P:protein folding in endoplasmic reticulum"/>
    <property type="evidence" value="ECO:0007669"/>
    <property type="project" value="TreeGrafter"/>
</dbReference>
<evidence type="ECO:0000256" key="3">
    <source>
        <dbReference type="ARBA" id="ARBA00020827"/>
    </source>
</evidence>
<feature type="transmembrane region" description="Helical" evidence="8">
    <location>
        <begin position="69"/>
        <end position="86"/>
    </location>
</feature>
<dbReference type="Proteomes" id="UP000777482">
    <property type="component" value="Unassembled WGS sequence"/>
</dbReference>
<accession>A0A9P7B214</accession>
<dbReference type="GO" id="GO:0000045">
    <property type="term" value="P:autophagosome assembly"/>
    <property type="evidence" value="ECO:0007669"/>
    <property type="project" value="TreeGrafter"/>
</dbReference>
<dbReference type="PANTHER" id="PTHR20994:SF0">
    <property type="entry name" value="ER MEMBRANE PROTEIN COMPLEX SUBUNIT 6"/>
    <property type="match status" value="1"/>
</dbReference>
<evidence type="ECO:0000256" key="1">
    <source>
        <dbReference type="ARBA" id="ARBA00004477"/>
    </source>
</evidence>
<dbReference type="EMBL" id="PUHQ01000163">
    <property type="protein sequence ID" value="KAG0654062.1"/>
    <property type="molecule type" value="Genomic_DNA"/>
</dbReference>
<reference evidence="9 10" key="1">
    <citation type="submission" date="2020-11" db="EMBL/GenBank/DDBJ databases">
        <title>Kefir isolates.</title>
        <authorList>
            <person name="Marcisauskas S."/>
            <person name="Kim Y."/>
            <person name="Blasche S."/>
        </authorList>
    </citation>
    <scope>NUCLEOTIDE SEQUENCE [LARGE SCALE GENOMIC DNA]</scope>
    <source>
        <strain evidence="9 10">KR</strain>
    </source>
</reference>
<evidence type="ECO:0000313" key="10">
    <source>
        <dbReference type="Proteomes" id="UP000777482"/>
    </source>
</evidence>
<evidence type="ECO:0000256" key="7">
    <source>
        <dbReference type="ARBA" id="ARBA00023136"/>
    </source>
</evidence>
<name>A0A9P7B214_RHOMI</name>
<keyword evidence="5" id="KW-0256">Endoplasmic reticulum</keyword>
<proteinExistence type="inferred from homology"/>
<dbReference type="AlphaFoldDB" id="A0A9P7B214"/>
<evidence type="ECO:0000256" key="8">
    <source>
        <dbReference type="SAM" id="Phobius"/>
    </source>
</evidence>
<dbReference type="GO" id="GO:0072546">
    <property type="term" value="C:EMC complex"/>
    <property type="evidence" value="ECO:0007669"/>
    <property type="project" value="InterPro"/>
</dbReference>
<feature type="transmembrane region" description="Helical" evidence="8">
    <location>
        <begin position="130"/>
        <end position="151"/>
    </location>
</feature>
<comment type="similarity">
    <text evidence="2">Belongs to the EMC6 family.</text>
</comment>
<keyword evidence="10" id="KW-1185">Reference proteome</keyword>
<protein>
    <recommendedName>
        <fullName evidence="3">ER membrane protein complex subunit 6</fullName>
    </recommendedName>
</protein>
<sequence>MVAPADLLRWRAVEARVALNPAAAAGPVTAAGQPVYLPNLVTNNQALYHVKSSKSLLFSPKRCRTLTPARAAAACVTGALAGLLGLTNLNGFALYFAVSFGIGALYTLVNCKANPSRYFLKPSEPVLSGTVGNCFPFILFWTLFYSLVYIYD</sequence>
<gene>
    <name evidence="9" type="ORF">C6P46_001998</name>
</gene>
<evidence type="ECO:0000313" key="9">
    <source>
        <dbReference type="EMBL" id="KAG0654062.1"/>
    </source>
</evidence>
<comment type="caution">
    <text evidence="9">The sequence shown here is derived from an EMBL/GenBank/DDBJ whole genome shotgun (WGS) entry which is preliminary data.</text>
</comment>